<dbReference type="EMBL" id="JH159154">
    <property type="protein sequence ID" value="EGZ17257.1"/>
    <property type="molecule type" value="Genomic_DNA"/>
</dbReference>
<gene>
    <name evidence="1" type="ORF">PHYSODRAFT_501528</name>
</gene>
<evidence type="ECO:0000313" key="1">
    <source>
        <dbReference type="EMBL" id="EGZ17257.1"/>
    </source>
</evidence>
<proteinExistence type="predicted"/>
<protein>
    <submittedName>
        <fullName evidence="1">Uncharacterized protein</fullName>
    </submittedName>
</protein>
<dbReference type="AlphaFoldDB" id="G4ZIL3"/>
<evidence type="ECO:0000313" key="2">
    <source>
        <dbReference type="Proteomes" id="UP000002640"/>
    </source>
</evidence>
<accession>G4ZIL3</accession>
<dbReference type="InParanoid" id="G4ZIL3"/>
<dbReference type="GeneID" id="20657987"/>
<reference evidence="1 2" key="1">
    <citation type="journal article" date="2006" name="Science">
        <title>Phytophthora genome sequences uncover evolutionary origins and mechanisms of pathogenesis.</title>
        <authorList>
            <person name="Tyler B.M."/>
            <person name="Tripathy S."/>
            <person name="Zhang X."/>
            <person name="Dehal P."/>
            <person name="Jiang R.H."/>
            <person name="Aerts A."/>
            <person name="Arredondo F.D."/>
            <person name="Baxter L."/>
            <person name="Bensasson D."/>
            <person name="Beynon J.L."/>
            <person name="Chapman J."/>
            <person name="Damasceno C.M."/>
            <person name="Dorrance A.E."/>
            <person name="Dou D."/>
            <person name="Dickerman A.W."/>
            <person name="Dubchak I.L."/>
            <person name="Garbelotto M."/>
            <person name="Gijzen M."/>
            <person name="Gordon S.G."/>
            <person name="Govers F."/>
            <person name="Grunwald N.J."/>
            <person name="Huang W."/>
            <person name="Ivors K.L."/>
            <person name="Jones R.W."/>
            <person name="Kamoun S."/>
            <person name="Krampis K."/>
            <person name="Lamour K.H."/>
            <person name="Lee M.K."/>
            <person name="McDonald W.H."/>
            <person name="Medina M."/>
            <person name="Meijer H.J."/>
            <person name="Nordberg E.K."/>
            <person name="Maclean D.J."/>
            <person name="Ospina-Giraldo M.D."/>
            <person name="Morris P.F."/>
            <person name="Phuntumart V."/>
            <person name="Putnam N.H."/>
            <person name="Rash S."/>
            <person name="Rose J.K."/>
            <person name="Sakihama Y."/>
            <person name="Salamov A.A."/>
            <person name="Savidor A."/>
            <person name="Scheuring C.F."/>
            <person name="Smith B.M."/>
            <person name="Sobral B.W."/>
            <person name="Terry A."/>
            <person name="Torto-Alalibo T.A."/>
            <person name="Win J."/>
            <person name="Xu Z."/>
            <person name="Zhang H."/>
            <person name="Grigoriev I.V."/>
            <person name="Rokhsar D.S."/>
            <person name="Boore J.L."/>
        </authorList>
    </citation>
    <scope>NUCLEOTIDE SEQUENCE [LARGE SCALE GENOMIC DNA]</scope>
    <source>
        <strain evidence="1 2">P6497</strain>
    </source>
</reference>
<dbReference type="RefSeq" id="XP_009526315.1">
    <property type="nucleotide sequence ID" value="XM_009528020.1"/>
</dbReference>
<keyword evidence="2" id="KW-1185">Reference proteome</keyword>
<sequence length="121" mass="13687">MLDVCYLDQRPLQTQNQARTILCPAAKQVYYRWIEDGGVHDPQHRQRYSPQMLHCFRKYDKIFVDGLDKMAVNREACRRKGEAPADHVGPAKMLNAQPLAVGTAVHTKTVRIALGIASTLL</sequence>
<organism evidence="1 2">
    <name type="scientific">Phytophthora sojae (strain P6497)</name>
    <name type="common">Soybean stem and root rot agent</name>
    <name type="synonym">Phytophthora megasperma f. sp. glycines</name>
    <dbReference type="NCBI Taxonomy" id="1094619"/>
    <lineage>
        <taxon>Eukaryota</taxon>
        <taxon>Sar</taxon>
        <taxon>Stramenopiles</taxon>
        <taxon>Oomycota</taxon>
        <taxon>Peronosporomycetes</taxon>
        <taxon>Peronosporales</taxon>
        <taxon>Peronosporaceae</taxon>
        <taxon>Phytophthora</taxon>
    </lineage>
</organism>
<name>G4ZIL3_PHYSP</name>
<dbReference type="KEGG" id="psoj:PHYSODRAFT_501528"/>
<dbReference type="Proteomes" id="UP000002640">
    <property type="component" value="Unassembled WGS sequence"/>
</dbReference>